<organism evidence="1 2">
    <name type="scientific">Svornostia abyssi</name>
    <dbReference type="NCBI Taxonomy" id="2898438"/>
    <lineage>
        <taxon>Bacteria</taxon>
        <taxon>Bacillati</taxon>
        <taxon>Actinomycetota</taxon>
        <taxon>Thermoleophilia</taxon>
        <taxon>Solirubrobacterales</taxon>
        <taxon>Baekduiaceae</taxon>
        <taxon>Svornostia</taxon>
    </lineage>
</organism>
<dbReference type="EMBL" id="CP088295">
    <property type="protein sequence ID" value="UUY03277.1"/>
    <property type="molecule type" value="Genomic_DNA"/>
</dbReference>
<dbReference type="RefSeq" id="WP_353863789.1">
    <property type="nucleotide sequence ID" value="NZ_CP088295.1"/>
</dbReference>
<evidence type="ECO:0008006" key="3">
    <source>
        <dbReference type="Google" id="ProtNLM"/>
    </source>
</evidence>
<gene>
    <name evidence="1" type="ORF">LRS13_21810</name>
</gene>
<reference evidence="2" key="1">
    <citation type="submission" date="2021-11" db="EMBL/GenBank/DDBJ databases">
        <title>Cultivation dependent microbiological survey of springs from the worlds oldest radium mine currently devoted to the extraction of radon-saturated water.</title>
        <authorList>
            <person name="Kapinusova G."/>
            <person name="Smrhova T."/>
            <person name="Strejcek M."/>
            <person name="Suman J."/>
            <person name="Jani K."/>
            <person name="Pajer P."/>
            <person name="Uhlik O."/>
        </authorList>
    </citation>
    <scope>NUCLEOTIDE SEQUENCE [LARGE SCALE GENOMIC DNA]</scope>
    <source>
        <strain evidence="2">J379</strain>
    </source>
</reference>
<proteinExistence type="predicted"/>
<keyword evidence="2" id="KW-1185">Reference proteome</keyword>
<evidence type="ECO:0000313" key="2">
    <source>
        <dbReference type="Proteomes" id="UP001058860"/>
    </source>
</evidence>
<name>A0ABY5PFU6_9ACTN</name>
<sequence>MQRPTETIDERDLERELLRKGVGALRATTRQCADCGRTPLVGEHVHTFPRGELVCELCRPLRRTSPVESEIVRHSERGLTVRVTQRAA</sequence>
<dbReference type="Proteomes" id="UP001058860">
    <property type="component" value="Chromosome"/>
</dbReference>
<accession>A0ABY5PFU6</accession>
<evidence type="ECO:0000313" key="1">
    <source>
        <dbReference type="EMBL" id="UUY03277.1"/>
    </source>
</evidence>
<protein>
    <recommendedName>
        <fullName evidence="3">HNH endonuclease</fullName>
    </recommendedName>
</protein>